<reference evidence="2 3" key="1">
    <citation type="submission" date="2019-09" db="EMBL/GenBank/DDBJ databases">
        <authorList>
            <person name="Ou C."/>
        </authorList>
    </citation>
    <scope>NUCLEOTIDE SEQUENCE [LARGE SCALE GENOMIC DNA]</scope>
    <source>
        <strain evidence="2">S2</strain>
        <tissue evidence="2">Leaf</tissue>
    </source>
</reference>
<protein>
    <submittedName>
        <fullName evidence="2">Glycylpeptide N-tetradecanoyltransferase 1</fullName>
    </submittedName>
</protein>
<keyword evidence="3" id="KW-1185">Reference proteome</keyword>
<evidence type="ECO:0000313" key="3">
    <source>
        <dbReference type="Proteomes" id="UP000327157"/>
    </source>
</evidence>
<feature type="region of interest" description="Disordered" evidence="1">
    <location>
        <begin position="76"/>
        <end position="132"/>
    </location>
</feature>
<reference evidence="2 3" key="2">
    <citation type="submission" date="2019-11" db="EMBL/GenBank/DDBJ databases">
        <title>A de novo genome assembly of a pear dwarfing rootstock.</title>
        <authorList>
            <person name="Wang F."/>
            <person name="Wang J."/>
            <person name="Li S."/>
            <person name="Zhang Y."/>
            <person name="Fang M."/>
            <person name="Ma L."/>
            <person name="Zhao Y."/>
            <person name="Jiang S."/>
        </authorList>
    </citation>
    <scope>NUCLEOTIDE SEQUENCE [LARGE SCALE GENOMIC DNA]</scope>
    <source>
        <strain evidence="2">S2</strain>
        <tissue evidence="2">Leaf</tissue>
    </source>
</reference>
<gene>
    <name evidence="2" type="ORF">D8674_036665</name>
</gene>
<organism evidence="2 3">
    <name type="scientific">Pyrus ussuriensis x Pyrus communis</name>
    <dbReference type="NCBI Taxonomy" id="2448454"/>
    <lineage>
        <taxon>Eukaryota</taxon>
        <taxon>Viridiplantae</taxon>
        <taxon>Streptophyta</taxon>
        <taxon>Embryophyta</taxon>
        <taxon>Tracheophyta</taxon>
        <taxon>Spermatophyta</taxon>
        <taxon>Magnoliopsida</taxon>
        <taxon>eudicotyledons</taxon>
        <taxon>Gunneridae</taxon>
        <taxon>Pentapetalae</taxon>
        <taxon>rosids</taxon>
        <taxon>fabids</taxon>
        <taxon>Rosales</taxon>
        <taxon>Rosaceae</taxon>
        <taxon>Amygdaloideae</taxon>
        <taxon>Maleae</taxon>
        <taxon>Pyrus</taxon>
    </lineage>
</organism>
<keyword evidence="2" id="KW-0808">Transferase</keyword>
<evidence type="ECO:0000313" key="2">
    <source>
        <dbReference type="EMBL" id="KAB2604221.1"/>
    </source>
</evidence>
<proteinExistence type="predicted"/>
<sequence>MAPGGAEIKHGLTGLAQIISGLDMEEHMLMGFSRVYCRPMAQALVRLVDEKHIMAKSLVGEYAAETRTTTQLLVFSPTPAATSKPLASTKNPSDSPSFSTNPNRNQDLLSPNRSNLTASRAPSAETIAKNFG</sequence>
<feature type="compositionally biased region" description="Polar residues" evidence="1">
    <location>
        <begin position="76"/>
        <end position="120"/>
    </location>
</feature>
<evidence type="ECO:0000256" key="1">
    <source>
        <dbReference type="SAM" id="MobiDB-lite"/>
    </source>
</evidence>
<comment type="caution">
    <text evidence="2">The sequence shown here is derived from an EMBL/GenBank/DDBJ whole genome shotgun (WGS) entry which is preliminary data.</text>
</comment>
<dbReference type="Proteomes" id="UP000327157">
    <property type="component" value="Unassembled WGS sequence"/>
</dbReference>
<dbReference type="GO" id="GO:0016740">
    <property type="term" value="F:transferase activity"/>
    <property type="evidence" value="ECO:0007669"/>
    <property type="project" value="UniProtKB-KW"/>
</dbReference>
<dbReference type="EMBL" id="SMOL01000636">
    <property type="protein sequence ID" value="KAB2604221.1"/>
    <property type="molecule type" value="Genomic_DNA"/>
</dbReference>
<name>A0A5N5FRG1_9ROSA</name>
<dbReference type="AlphaFoldDB" id="A0A5N5FRG1"/>
<accession>A0A5N5FRG1</accession>